<keyword evidence="9" id="KW-0966">Cell projection</keyword>
<dbReference type="RefSeq" id="WP_132416603.1">
    <property type="nucleotide sequence ID" value="NZ_SKFG01000002.1"/>
</dbReference>
<evidence type="ECO:0000256" key="1">
    <source>
        <dbReference type="ARBA" id="ARBA00004117"/>
    </source>
</evidence>
<dbReference type="InterPro" id="IPR019776">
    <property type="entry name" value="Flagellar_basal_body_rod_CS"/>
</dbReference>
<dbReference type="EMBL" id="SKFG01000002">
    <property type="protein sequence ID" value="TCZ79957.1"/>
    <property type="molecule type" value="Genomic_DNA"/>
</dbReference>
<evidence type="ECO:0000256" key="7">
    <source>
        <dbReference type="SAM" id="MobiDB-lite"/>
    </source>
</evidence>
<dbReference type="NCBIfam" id="TIGR01396">
    <property type="entry name" value="FlgB"/>
    <property type="match status" value="1"/>
</dbReference>
<dbReference type="PROSITE" id="PS00588">
    <property type="entry name" value="FLAGELLA_BB_ROD"/>
    <property type="match status" value="1"/>
</dbReference>
<reference evidence="9 10" key="1">
    <citation type="submission" date="2019-03" db="EMBL/GenBank/DDBJ databases">
        <authorList>
            <person name="Kim M.K.M."/>
        </authorList>
    </citation>
    <scope>NUCLEOTIDE SEQUENCE [LARGE SCALE GENOMIC DNA]</scope>
    <source>
        <strain evidence="9 10">18JY21-1</strain>
    </source>
</reference>
<evidence type="ECO:0000259" key="8">
    <source>
        <dbReference type="Pfam" id="PF00460"/>
    </source>
</evidence>
<evidence type="ECO:0000256" key="2">
    <source>
        <dbReference type="ARBA" id="ARBA00009677"/>
    </source>
</evidence>
<dbReference type="InterPro" id="IPR006300">
    <property type="entry name" value="FlgB"/>
</dbReference>
<keyword evidence="9" id="KW-0969">Cilium</keyword>
<gene>
    <name evidence="9" type="primary">flgB</name>
    <name evidence="9" type="ORF">E0485_03590</name>
</gene>
<feature type="domain" description="Flagellar basal body rod protein N-terminal" evidence="8">
    <location>
        <begin position="15"/>
        <end position="39"/>
    </location>
</feature>
<dbReference type="AlphaFoldDB" id="A0A4R4EJQ7"/>
<accession>A0A4R4EJQ7</accession>
<keyword evidence="9" id="KW-0282">Flagellum</keyword>
<proteinExistence type="inferred from homology"/>
<dbReference type="PIRSF" id="PIRSF002889">
    <property type="entry name" value="Rod_FlgB"/>
    <property type="match status" value="1"/>
</dbReference>
<evidence type="ECO:0000313" key="9">
    <source>
        <dbReference type="EMBL" id="TCZ79957.1"/>
    </source>
</evidence>
<dbReference type="GO" id="GO:0071973">
    <property type="term" value="P:bacterial-type flagellum-dependent cell motility"/>
    <property type="evidence" value="ECO:0007669"/>
    <property type="project" value="InterPro"/>
</dbReference>
<evidence type="ECO:0000256" key="6">
    <source>
        <dbReference type="PIRNR" id="PIRNR002889"/>
    </source>
</evidence>
<dbReference type="Proteomes" id="UP000295418">
    <property type="component" value="Unassembled WGS sequence"/>
</dbReference>
<dbReference type="InterPro" id="IPR001444">
    <property type="entry name" value="Flag_bb_rod_N"/>
</dbReference>
<evidence type="ECO:0000256" key="4">
    <source>
        <dbReference type="ARBA" id="ARBA00023143"/>
    </source>
</evidence>
<comment type="subunit">
    <text evidence="6">The basal body constitutes a major portion of the flagellar organelle and consists of a number of rings mounted on a central rod.</text>
</comment>
<feature type="region of interest" description="Disordered" evidence="7">
    <location>
        <begin position="56"/>
        <end position="78"/>
    </location>
</feature>
<evidence type="ECO:0000313" key="10">
    <source>
        <dbReference type="Proteomes" id="UP000295418"/>
    </source>
</evidence>
<dbReference type="OrthoDB" id="9792068at2"/>
<name>A0A4R4EJQ7_9BACL</name>
<keyword evidence="4 6" id="KW-0975">Bacterial flagellum</keyword>
<dbReference type="Pfam" id="PF00460">
    <property type="entry name" value="Flg_bb_rod"/>
    <property type="match status" value="1"/>
</dbReference>
<sequence>MFPLGGSNFQLFQQALDSTSLRHKVITNNIANNDTPNFKRSDVVFEELLQEQMNGGTPALEGRRTNSRHIPIGGNGSAIPNPEIRVDENTTMNNNQNNVDIDYESALLAKNQLKYNVLVNQLNHEFRSVRTAIDGRR</sequence>
<comment type="similarity">
    <text evidence="2 6">Belongs to the flagella basal body rod proteins family.</text>
</comment>
<protein>
    <recommendedName>
        <fullName evidence="3 6">Flagellar basal body rod protein FlgB</fullName>
    </recommendedName>
</protein>
<comment type="subcellular location">
    <subcellularLocation>
        <location evidence="1 6">Bacterial flagellum basal body</location>
    </subcellularLocation>
</comment>
<comment type="function">
    <text evidence="5 6">Structural component of flagellum, the bacterial motility apparatus. Part of the rod structure of flagellar basal body.</text>
</comment>
<dbReference type="GO" id="GO:0030694">
    <property type="term" value="C:bacterial-type flagellum basal body, rod"/>
    <property type="evidence" value="ECO:0007669"/>
    <property type="project" value="InterPro"/>
</dbReference>
<keyword evidence="10" id="KW-1185">Reference proteome</keyword>
<organism evidence="9 10">
    <name type="scientific">Paenibacillus albiflavus</name>
    <dbReference type="NCBI Taxonomy" id="2545760"/>
    <lineage>
        <taxon>Bacteria</taxon>
        <taxon>Bacillati</taxon>
        <taxon>Bacillota</taxon>
        <taxon>Bacilli</taxon>
        <taxon>Bacillales</taxon>
        <taxon>Paenibacillaceae</taxon>
        <taxon>Paenibacillus</taxon>
    </lineage>
</organism>
<evidence type="ECO:0000256" key="3">
    <source>
        <dbReference type="ARBA" id="ARBA00014376"/>
    </source>
</evidence>
<evidence type="ECO:0000256" key="5">
    <source>
        <dbReference type="ARBA" id="ARBA00024934"/>
    </source>
</evidence>
<comment type="caution">
    <text evidence="9">The sequence shown here is derived from an EMBL/GenBank/DDBJ whole genome shotgun (WGS) entry which is preliminary data.</text>
</comment>